<evidence type="ECO:0000256" key="1">
    <source>
        <dbReference type="ARBA" id="ARBA00006521"/>
    </source>
</evidence>
<evidence type="ECO:0000259" key="10">
    <source>
        <dbReference type="SMART" id="SM00986"/>
    </source>
</evidence>
<protein>
    <recommendedName>
        <fullName evidence="2">Type-4 uracil-DNA glycosylase</fullName>
    </recommendedName>
</protein>
<dbReference type="InterPro" id="IPR005122">
    <property type="entry name" value="Uracil-DNA_glycosylase-like"/>
</dbReference>
<keyword evidence="4" id="KW-0479">Metal-binding</keyword>
<evidence type="ECO:0000256" key="5">
    <source>
        <dbReference type="ARBA" id="ARBA00022763"/>
    </source>
</evidence>
<keyword evidence="7" id="KW-0408">Iron</keyword>
<evidence type="ECO:0000256" key="3">
    <source>
        <dbReference type="ARBA" id="ARBA00022485"/>
    </source>
</evidence>
<dbReference type="NCBIfam" id="TIGR03915">
    <property type="entry name" value="SAM_7_link_chp"/>
    <property type="match status" value="1"/>
</dbReference>
<keyword evidence="5" id="KW-0227">DNA damage</keyword>
<organism evidence="11 12">
    <name type="scientific">Pseudoroseicyclus tamaricis</name>
    <dbReference type="NCBI Taxonomy" id="2705421"/>
    <lineage>
        <taxon>Bacteria</taxon>
        <taxon>Pseudomonadati</taxon>
        <taxon>Pseudomonadota</taxon>
        <taxon>Alphaproteobacteria</taxon>
        <taxon>Rhodobacterales</taxon>
        <taxon>Paracoccaceae</taxon>
        <taxon>Pseudoroseicyclus</taxon>
    </lineage>
</organism>
<accession>A0A6B2K5I6</accession>
<evidence type="ECO:0000256" key="8">
    <source>
        <dbReference type="ARBA" id="ARBA00023014"/>
    </source>
</evidence>
<evidence type="ECO:0000313" key="11">
    <source>
        <dbReference type="EMBL" id="NDV02036.1"/>
    </source>
</evidence>
<dbReference type="AlphaFoldDB" id="A0A6B2K5I6"/>
<dbReference type="GO" id="GO:0051539">
    <property type="term" value="F:4 iron, 4 sulfur cluster binding"/>
    <property type="evidence" value="ECO:0007669"/>
    <property type="project" value="UniProtKB-KW"/>
</dbReference>
<dbReference type="GO" id="GO:0097506">
    <property type="term" value="F:deaminated base DNA N-glycosylase activity"/>
    <property type="evidence" value="ECO:0007669"/>
    <property type="project" value="UniProtKB-ARBA"/>
</dbReference>
<evidence type="ECO:0000256" key="6">
    <source>
        <dbReference type="ARBA" id="ARBA00022801"/>
    </source>
</evidence>
<dbReference type="InterPro" id="IPR023875">
    <property type="entry name" value="DNA_repair_put"/>
</dbReference>
<feature type="domain" description="Uracil-DNA glycosylase-like" evidence="10">
    <location>
        <begin position="302"/>
        <end position="461"/>
    </location>
</feature>
<dbReference type="SUPFAM" id="SSF52141">
    <property type="entry name" value="Uracil-DNA glycosylase-like"/>
    <property type="match status" value="1"/>
</dbReference>
<dbReference type="InterPro" id="IPR025404">
    <property type="entry name" value="DUF4130"/>
</dbReference>
<dbReference type="Pfam" id="PF03167">
    <property type="entry name" value="UDG"/>
    <property type="match status" value="1"/>
</dbReference>
<dbReference type="Gene3D" id="3.40.470.10">
    <property type="entry name" value="Uracil-DNA glycosylase-like domain"/>
    <property type="match status" value="1"/>
</dbReference>
<keyword evidence="3" id="KW-0004">4Fe-4S</keyword>
<sequence>MHRVTLPAIGTATAWRDAARGLLAAGVPPEAVLWAEEGAGQSDLFAADAPPPPAGAITVPKSFVPLAQSVCWHAEPERFARLYAFLWRLQGSPRLMADRGDESLAQLRQMEKQVRRCAHKMTAFVRFREIEGGGPRRRFAAWFEPTHHTLEPTAPHFAKRFADMDWAIFTPALSAHFEGGELRFAEGAPRPDLPEDAADALWGTYFRNIFNPARLKVKAMTSEMPKKYWKNLPEARHIPELIATAEARAAEMAAKAPTLPPARAARILQRLHTEEKVSWEELAAKAEEENRHGREGYGRFVMGEGPHDARLIIVGEQPGDMEDEAGRPFVGPSGQLLDKAAEAAGLNRREAYVTNAVKRFKFERRGKRRIHQSPDRSDIEHARWWLSREIELIRPRLILALGGTAAETLTGQRAGILKRRGHVEETEYGPVLLSLHPSYILRQPDAGAQAEARADLEADLAEAARRIAA</sequence>
<dbReference type="InterPro" id="IPR051536">
    <property type="entry name" value="UDG_Type-4/5"/>
</dbReference>
<keyword evidence="12" id="KW-1185">Reference proteome</keyword>
<name>A0A6B2K5I6_9RHOB</name>
<dbReference type="PANTHER" id="PTHR33693:SF9">
    <property type="entry name" value="TYPE-4 URACIL-DNA GLYCOSYLASE"/>
    <property type="match status" value="1"/>
</dbReference>
<dbReference type="GO" id="GO:0006281">
    <property type="term" value="P:DNA repair"/>
    <property type="evidence" value="ECO:0007669"/>
    <property type="project" value="UniProtKB-KW"/>
</dbReference>
<comment type="similarity">
    <text evidence="1">Belongs to the uracil-DNA glycosylase (UDG) superfamily. Type 4 (UDGa) family.</text>
</comment>
<keyword evidence="9" id="KW-0234">DNA repair</keyword>
<dbReference type="SMART" id="SM00987">
    <property type="entry name" value="UreE_C"/>
    <property type="match status" value="1"/>
</dbReference>
<dbReference type="PANTHER" id="PTHR33693">
    <property type="entry name" value="TYPE-5 URACIL-DNA GLYCOSYLASE"/>
    <property type="match status" value="1"/>
</dbReference>
<proteinExistence type="inferred from homology"/>
<evidence type="ECO:0000256" key="9">
    <source>
        <dbReference type="ARBA" id="ARBA00023204"/>
    </source>
</evidence>
<gene>
    <name evidence="11" type="ORF">GZA08_13775</name>
</gene>
<evidence type="ECO:0000256" key="7">
    <source>
        <dbReference type="ARBA" id="ARBA00023004"/>
    </source>
</evidence>
<evidence type="ECO:0000313" key="12">
    <source>
        <dbReference type="Proteomes" id="UP000474757"/>
    </source>
</evidence>
<dbReference type="SMART" id="SM00986">
    <property type="entry name" value="UDG"/>
    <property type="match status" value="1"/>
</dbReference>
<dbReference type="GO" id="GO:0046872">
    <property type="term" value="F:metal ion binding"/>
    <property type="evidence" value="ECO:0007669"/>
    <property type="project" value="UniProtKB-KW"/>
</dbReference>
<dbReference type="CDD" id="cd10030">
    <property type="entry name" value="UDG-F4_TTUDGA_SPO1dp_like"/>
    <property type="match status" value="1"/>
</dbReference>
<dbReference type="RefSeq" id="WP_163894610.1">
    <property type="nucleotide sequence ID" value="NZ_JAAFYS010000003.1"/>
</dbReference>
<dbReference type="Proteomes" id="UP000474757">
    <property type="component" value="Unassembled WGS sequence"/>
</dbReference>
<dbReference type="EMBL" id="JAAGAB010000003">
    <property type="protein sequence ID" value="NDV02036.1"/>
    <property type="molecule type" value="Genomic_DNA"/>
</dbReference>
<dbReference type="InterPro" id="IPR005273">
    <property type="entry name" value="Ura-DNA_glyco_family4"/>
</dbReference>
<reference evidence="11 12" key="1">
    <citation type="submission" date="2020-02" db="EMBL/GenBank/DDBJ databases">
        <title>Pseudoroseicyclus tamarix, sp. nov., isolated from offshore sediment of a Tamarix chinensis forest.</title>
        <authorList>
            <person name="Gai Y."/>
        </authorList>
    </citation>
    <scope>NUCLEOTIDE SEQUENCE [LARGE SCALE GENOMIC DNA]</scope>
    <source>
        <strain evidence="11 12">CLL3-39</strain>
    </source>
</reference>
<comment type="caution">
    <text evidence="11">The sequence shown here is derived from an EMBL/GenBank/DDBJ whole genome shotgun (WGS) entry which is preliminary data.</text>
</comment>
<dbReference type="Pfam" id="PF13566">
    <property type="entry name" value="DUF4130"/>
    <property type="match status" value="1"/>
</dbReference>
<dbReference type="NCBIfam" id="TIGR03914">
    <property type="entry name" value="UDG_fam_dom"/>
    <property type="match status" value="1"/>
</dbReference>
<evidence type="ECO:0000256" key="2">
    <source>
        <dbReference type="ARBA" id="ARBA00019403"/>
    </source>
</evidence>
<keyword evidence="8" id="KW-0411">Iron-sulfur</keyword>
<evidence type="ECO:0000256" key="4">
    <source>
        <dbReference type="ARBA" id="ARBA00022723"/>
    </source>
</evidence>
<keyword evidence="6" id="KW-0378">Hydrolase</keyword>
<dbReference type="InterPro" id="IPR036895">
    <property type="entry name" value="Uracil-DNA_glycosylase-like_sf"/>
</dbReference>